<accession>A0A1M6BMG8</accession>
<dbReference type="Pfam" id="PF01663">
    <property type="entry name" value="Phosphodiest"/>
    <property type="match status" value="1"/>
</dbReference>
<dbReference type="InterPro" id="IPR017850">
    <property type="entry name" value="Alkaline_phosphatase_core_sf"/>
</dbReference>
<evidence type="ECO:0000313" key="1">
    <source>
        <dbReference type="EMBL" id="SHI49912.1"/>
    </source>
</evidence>
<reference evidence="2" key="1">
    <citation type="submission" date="2016-11" db="EMBL/GenBank/DDBJ databases">
        <authorList>
            <person name="Varghese N."/>
            <person name="Submissions S."/>
        </authorList>
    </citation>
    <scope>NUCLEOTIDE SEQUENCE [LARGE SCALE GENOMIC DNA]</scope>
    <source>
        <strain evidence="2">DSM 100564</strain>
    </source>
</reference>
<dbReference type="RefSeq" id="WP_073248719.1">
    <property type="nucleotide sequence ID" value="NZ_FQZQ01000001.1"/>
</dbReference>
<dbReference type="PANTHER" id="PTHR10151:SF120">
    <property type="entry name" value="BIS(5'-ADENOSYL)-TRIPHOSPHATASE"/>
    <property type="match status" value="1"/>
</dbReference>
<dbReference type="Proteomes" id="UP000183982">
    <property type="component" value="Unassembled WGS sequence"/>
</dbReference>
<dbReference type="PANTHER" id="PTHR10151">
    <property type="entry name" value="ECTONUCLEOTIDE PYROPHOSPHATASE/PHOSPHODIESTERASE"/>
    <property type="match status" value="1"/>
</dbReference>
<organism evidence="1 2">
    <name type="scientific">Shimia gijangensis</name>
    <dbReference type="NCBI Taxonomy" id="1470563"/>
    <lineage>
        <taxon>Bacteria</taxon>
        <taxon>Pseudomonadati</taxon>
        <taxon>Pseudomonadota</taxon>
        <taxon>Alphaproteobacteria</taxon>
        <taxon>Rhodobacterales</taxon>
        <taxon>Roseobacteraceae</taxon>
    </lineage>
</organism>
<gene>
    <name evidence="1" type="ORF">SAMN05444000_101275</name>
</gene>
<dbReference type="AlphaFoldDB" id="A0A1M6BMG8"/>
<proteinExistence type="predicted"/>
<dbReference type="SUPFAM" id="SSF53649">
    <property type="entry name" value="Alkaline phosphatase-like"/>
    <property type="match status" value="1"/>
</dbReference>
<dbReference type="EMBL" id="FQZQ01000001">
    <property type="protein sequence ID" value="SHI49912.1"/>
    <property type="molecule type" value="Genomic_DNA"/>
</dbReference>
<dbReference type="GO" id="GO:0016787">
    <property type="term" value="F:hydrolase activity"/>
    <property type="evidence" value="ECO:0007669"/>
    <property type="project" value="UniProtKB-ARBA"/>
</dbReference>
<dbReference type="Gene3D" id="3.40.720.10">
    <property type="entry name" value="Alkaline Phosphatase, subunit A"/>
    <property type="match status" value="1"/>
</dbReference>
<keyword evidence="2" id="KW-1185">Reference proteome</keyword>
<protein>
    <submittedName>
        <fullName evidence="1">Type I phosphodiesterase / nucleotide pyrophosphatase</fullName>
    </submittedName>
</protein>
<sequence length="276" mass="30299">MSNKVILVIMDGAGYEASVSQCGYLEGAVELGQAKRWKMITATPSLSGPMYETIHTGLWPHEHGIVSNEGMRLSSSPNIFSLARAAGKTTAAVAQSYYHALYVNQPWDRLRSVEHHDADTDIQHARFYSMEGYGATNAMAPAEIDLCAQMTILAEAHDPDYLLLHTCAADTLGHTFGGDSAEYRWQVWMIDNALSRAIPTWRELGYEIIVTADHGMNAERHHGGMEKIMREVPFYYFGDATDLPSDGTELTQLGIASTVLGRMGVAPATGMRPALF</sequence>
<dbReference type="InterPro" id="IPR002591">
    <property type="entry name" value="Phosphodiest/P_Trfase"/>
</dbReference>
<evidence type="ECO:0000313" key="2">
    <source>
        <dbReference type="Proteomes" id="UP000183982"/>
    </source>
</evidence>
<name>A0A1M6BMG8_9RHOB</name>
<dbReference type="STRING" id="1470563.SAMN05444000_101275"/>
<dbReference type="OrthoDB" id="8580666at2"/>